<keyword evidence="2" id="KW-0812">Transmembrane</keyword>
<dbReference type="InterPro" id="IPR001638">
    <property type="entry name" value="Solute-binding_3/MltF_N"/>
</dbReference>
<dbReference type="Pfam" id="PF00497">
    <property type="entry name" value="SBP_bac_3"/>
    <property type="match status" value="1"/>
</dbReference>
<keyword evidence="1" id="KW-0732">Signal</keyword>
<evidence type="ECO:0000259" key="3">
    <source>
        <dbReference type="SMART" id="SM00062"/>
    </source>
</evidence>
<sequence length="278" mass="30927">MLKYKTYILHNGGGITLKKLSVTILALIFILAITACGAKQAGGTKYKFATDAAYAPMEFMDKDKIAGFDIDFLAEVMKEAGLQYEVTNTGWDTMLTSVQQGKEFHAGISSVSITDERKQTYDYSIPYFESTNMILVKEGSPIKSATDLKDKKVAVQISTTADTLMTKIIGEDNKSLKRLDNNTLALMELENNGVDAVVADIAIVREYVKNNPNKKFVTIADPKNFESEYYGILLPKGSELKAKLDPAIKKVIENGTYAKVYQKWFGQEPDTKKLLEQK</sequence>
<dbReference type="PANTHER" id="PTHR35936:SF17">
    <property type="entry name" value="ARGININE-BINDING EXTRACELLULAR PROTEIN ARTP"/>
    <property type="match status" value="1"/>
</dbReference>
<dbReference type="SMART" id="SM00079">
    <property type="entry name" value="PBPe"/>
    <property type="match status" value="1"/>
</dbReference>
<keyword evidence="2" id="KW-1133">Transmembrane helix</keyword>
<evidence type="ECO:0000313" key="5">
    <source>
        <dbReference type="EMBL" id="MBD0382699.1"/>
    </source>
</evidence>
<feature type="transmembrane region" description="Helical" evidence="2">
    <location>
        <begin position="20"/>
        <end position="38"/>
    </location>
</feature>
<keyword evidence="2" id="KW-0472">Membrane</keyword>
<dbReference type="EMBL" id="JACVVD010000008">
    <property type="protein sequence ID" value="MBD0382699.1"/>
    <property type="molecule type" value="Genomic_DNA"/>
</dbReference>
<evidence type="ECO:0000313" key="6">
    <source>
        <dbReference type="Proteomes" id="UP000650466"/>
    </source>
</evidence>
<feature type="domain" description="Ionotropic glutamate receptor C-terminal" evidence="4">
    <location>
        <begin position="45"/>
        <end position="267"/>
    </location>
</feature>
<protein>
    <submittedName>
        <fullName evidence="5">Basic amino acid ABC transporter substrate-binding protein</fullName>
    </submittedName>
</protein>
<dbReference type="AlphaFoldDB" id="A0A926KRF3"/>
<dbReference type="GO" id="GO:0016020">
    <property type="term" value="C:membrane"/>
    <property type="evidence" value="ECO:0007669"/>
    <property type="project" value="InterPro"/>
</dbReference>
<comment type="caution">
    <text evidence="5">The sequence shown here is derived from an EMBL/GenBank/DDBJ whole genome shotgun (WGS) entry which is preliminary data.</text>
</comment>
<dbReference type="SUPFAM" id="SSF53850">
    <property type="entry name" value="Periplasmic binding protein-like II"/>
    <property type="match status" value="1"/>
</dbReference>
<gene>
    <name evidence="5" type="ORF">ICC18_21505</name>
</gene>
<dbReference type="SMART" id="SM00062">
    <property type="entry name" value="PBPb"/>
    <property type="match status" value="1"/>
</dbReference>
<name>A0A926KRF3_9BACL</name>
<evidence type="ECO:0000256" key="1">
    <source>
        <dbReference type="ARBA" id="ARBA00022729"/>
    </source>
</evidence>
<dbReference type="CDD" id="cd13624">
    <property type="entry name" value="PBP2_Arg_Lys_His"/>
    <property type="match status" value="1"/>
</dbReference>
<keyword evidence="6" id="KW-1185">Reference proteome</keyword>
<dbReference type="PANTHER" id="PTHR35936">
    <property type="entry name" value="MEMBRANE-BOUND LYTIC MUREIN TRANSGLYCOSYLASE F"/>
    <property type="match status" value="1"/>
</dbReference>
<dbReference type="Gene3D" id="3.40.190.10">
    <property type="entry name" value="Periplasmic binding protein-like II"/>
    <property type="match status" value="2"/>
</dbReference>
<dbReference type="Proteomes" id="UP000650466">
    <property type="component" value="Unassembled WGS sequence"/>
</dbReference>
<proteinExistence type="predicted"/>
<evidence type="ECO:0000259" key="4">
    <source>
        <dbReference type="SMART" id="SM00079"/>
    </source>
</evidence>
<organism evidence="5 6">
    <name type="scientific">Paenibacillus sedimenti</name>
    <dbReference type="NCBI Taxonomy" id="2770274"/>
    <lineage>
        <taxon>Bacteria</taxon>
        <taxon>Bacillati</taxon>
        <taxon>Bacillota</taxon>
        <taxon>Bacilli</taxon>
        <taxon>Bacillales</taxon>
        <taxon>Paenibacillaceae</taxon>
        <taxon>Paenibacillus</taxon>
    </lineage>
</organism>
<feature type="domain" description="Solute-binding protein family 3/N-terminal" evidence="3">
    <location>
        <begin position="45"/>
        <end position="268"/>
    </location>
</feature>
<dbReference type="GO" id="GO:0015276">
    <property type="term" value="F:ligand-gated monoatomic ion channel activity"/>
    <property type="evidence" value="ECO:0007669"/>
    <property type="project" value="InterPro"/>
</dbReference>
<evidence type="ECO:0000256" key="2">
    <source>
        <dbReference type="SAM" id="Phobius"/>
    </source>
</evidence>
<dbReference type="InterPro" id="IPR001320">
    <property type="entry name" value="Iontro_rcpt_C"/>
</dbReference>
<accession>A0A926KRF3</accession>
<reference evidence="5" key="1">
    <citation type="submission" date="2020-09" db="EMBL/GenBank/DDBJ databases">
        <title>Draft Genome Sequence of Paenibacillus sp. WST5.</title>
        <authorList>
            <person name="Bao Z."/>
        </authorList>
    </citation>
    <scope>NUCLEOTIDE SEQUENCE</scope>
    <source>
        <strain evidence="5">WST5</strain>
    </source>
</reference>